<reference evidence="1" key="1">
    <citation type="journal article" date="2020" name="mSystems">
        <title>Genome- and Community-Level Interaction Insights into Carbon Utilization and Element Cycling Functions of Hydrothermarchaeota in Hydrothermal Sediment.</title>
        <authorList>
            <person name="Zhou Z."/>
            <person name="Liu Y."/>
            <person name="Xu W."/>
            <person name="Pan J."/>
            <person name="Luo Z.H."/>
            <person name="Li M."/>
        </authorList>
    </citation>
    <scope>NUCLEOTIDE SEQUENCE [LARGE SCALE GENOMIC DNA]</scope>
    <source>
        <strain evidence="1">SpSt-751</strain>
    </source>
</reference>
<evidence type="ECO:0000313" key="1">
    <source>
        <dbReference type="EMBL" id="HGB31055.1"/>
    </source>
</evidence>
<dbReference type="EMBL" id="DTGA01000097">
    <property type="protein sequence ID" value="HGB31055.1"/>
    <property type="molecule type" value="Genomic_DNA"/>
</dbReference>
<proteinExistence type="predicted"/>
<comment type="caution">
    <text evidence="1">The sequence shown here is derived from an EMBL/GenBank/DDBJ whole genome shotgun (WGS) entry which is preliminary data.</text>
</comment>
<name>A0A7C3SRC6_9BACT</name>
<protein>
    <submittedName>
        <fullName evidence="1">Uncharacterized protein</fullName>
    </submittedName>
</protein>
<dbReference type="AlphaFoldDB" id="A0A7C3SRC6"/>
<sequence>MGLRKEKIMVVITKETLPLHKLEGKKFLVKEVLEDDLEGEEVTLISGISAIEGFLPPGVKKVFVGDFFSSSTLEFVVMVFYSAGTEISPKEAINQLVPGKKPLAAFEVKYFKFKAV</sequence>
<gene>
    <name evidence="1" type="ORF">ENV35_04180</name>
</gene>
<organism evidence="1">
    <name type="scientific">Dictyoglomus turgidum</name>
    <dbReference type="NCBI Taxonomy" id="513050"/>
    <lineage>
        <taxon>Bacteria</taxon>
        <taxon>Pseudomonadati</taxon>
        <taxon>Dictyoglomota</taxon>
        <taxon>Dictyoglomia</taxon>
        <taxon>Dictyoglomales</taxon>
        <taxon>Dictyoglomaceae</taxon>
        <taxon>Dictyoglomus</taxon>
    </lineage>
</organism>
<accession>A0A7C3SRC6</accession>